<dbReference type="Proteomes" id="UP000005536">
    <property type="component" value="Unassembled WGS sequence"/>
</dbReference>
<proteinExistence type="predicted"/>
<dbReference type="AlphaFoldDB" id="D4DQQ2"/>
<accession>D4DQQ2</accession>
<organism evidence="2 3">
    <name type="scientific">Neisseria elongata subsp. glycolytica ATCC 29315</name>
    <dbReference type="NCBI Taxonomy" id="546263"/>
    <lineage>
        <taxon>Bacteria</taxon>
        <taxon>Pseudomonadati</taxon>
        <taxon>Pseudomonadota</taxon>
        <taxon>Betaproteobacteria</taxon>
        <taxon>Neisseriales</taxon>
        <taxon>Neisseriaceae</taxon>
        <taxon>Neisseria</taxon>
    </lineage>
</organism>
<protein>
    <submittedName>
        <fullName evidence="2">Uncharacterized protein</fullName>
    </submittedName>
</protein>
<reference evidence="2 3" key="1">
    <citation type="submission" date="2010-02" db="EMBL/GenBank/DDBJ databases">
        <authorList>
            <person name="Weinstock G."/>
            <person name="Sodergren E."/>
            <person name="Clifton S."/>
            <person name="Fulton L."/>
            <person name="Fulton B."/>
            <person name="Courtney L."/>
            <person name="Fronick C."/>
            <person name="Harrison M."/>
            <person name="Strong C."/>
            <person name="Farmer C."/>
            <person name="Delahaunty K."/>
            <person name="Markovic C."/>
            <person name="Hall O."/>
            <person name="Minx P."/>
            <person name="Tomlinson C."/>
            <person name="Mitreva M."/>
            <person name="Nelson J."/>
            <person name="Hou S."/>
            <person name="Wollam A."/>
            <person name="Pepin K.H."/>
            <person name="Johnson M."/>
            <person name="Bhonagiri V."/>
            <person name="Zhang X."/>
            <person name="Suruliraj S."/>
            <person name="Warren W."/>
            <person name="Chinwalla A."/>
            <person name="Mardis E.R."/>
            <person name="Wilson R.K."/>
        </authorList>
    </citation>
    <scope>NUCLEOTIDE SEQUENCE [LARGE SCALE GENOMIC DNA]</scope>
    <source>
        <strain evidence="2 3">ATCC 29315</strain>
    </source>
</reference>
<evidence type="ECO:0000313" key="2">
    <source>
        <dbReference type="EMBL" id="EFE49650.1"/>
    </source>
</evidence>
<evidence type="ECO:0000256" key="1">
    <source>
        <dbReference type="SAM" id="MobiDB-lite"/>
    </source>
</evidence>
<dbReference type="EMBL" id="ADBF01000042">
    <property type="protein sequence ID" value="EFE49650.1"/>
    <property type="molecule type" value="Genomic_DNA"/>
</dbReference>
<name>D4DQQ2_NEIEG</name>
<evidence type="ECO:0000313" key="3">
    <source>
        <dbReference type="Proteomes" id="UP000005536"/>
    </source>
</evidence>
<gene>
    <name evidence="2" type="ORF">NEIELOOT_01392</name>
</gene>
<comment type="caution">
    <text evidence="2">The sequence shown here is derived from an EMBL/GenBank/DDBJ whole genome shotgun (WGS) entry which is preliminary data.</text>
</comment>
<sequence length="254" mass="26844">MDLAETVLVPAGQRADNPAVPPRDADVADGQPAQPPVVPVGRFIMRRKLAAGGFAVEKIGQHAFFTRTAEAEFHPLRRNRAARAGKADERRVHQALRDVVRHTAAVGGDGGEGGGVVVQNHAGVQRQRVGGNDVAQFAVGPEKAVAGTVVAVEAQVGQIAQCFPFAVEIGGTAEAAAQDRDFARFGIAAFVNFRLIALNRRGEEVRRFAAEADADAAFHNVFPQQAAQGVVVVGCGGGEGDAWHRGRLKKHWTA</sequence>
<feature type="region of interest" description="Disordered" evidence="1">
    <location>
        <begin position="6"/>
        <end position="34"/>
    </location>
</feature>